<keyword evidence="23" id="KW-1185">Reference proteome</keyword>
<evidence type="ECO:0000256" key="1">
    <source>
        <dbReference type="ARBA" id="ARBA00004251"/>
    </source>
</evidence>
<dbReference type="InterPro" id="IPR008266">
    <property type="entry name" value="Tyr_kinase_AS"/>
</dbReference>
<proteinExistence type="predicted"/>
<dbReference type="PANTHER" id="PTHR24416">
    <property type="entry name" value="TYROSINE-PROTEIN KINASE RECEPTOR"/>
    <property type="match status" value="1"/>
</dbReference>
<dbReference type="InterPro" id="IPR000719">
    <property type="entry name" value="Prot_kinase_dom"/>
</dbReference>
<dbReference type="Gene3D" id="1.10.510.10">
    <property type="entry name" value="Transferase(Phosphotransferase) domain 1"/>
    <property type="match status" value="1"/>
</dbReference>
<dbReference type="WBParaSite" id="scf7180000421703.g7626">
    <property type="protein sequence ID" value="scf7180000421703.g7626"/>
    <property type="gene ID" value="scf7180000421703.g7626"/>
</dbReference>
<evidence type="ECO:0000259" key="21">
    <source>
        <dbReference type="PROSITE" id="PS50011"/>
    </source>
</evidence>
<comment type="subcellular location">
    <subcellularLocation>
        <location evidence="1">Cell membrane</location>
        <topology evidence="1">Single-pass type I membrane protein</topology>
    </subcellularLocation>
</comment>
<evidence type="ECO:0000256" key="7">
    <source>
        <dbReference type="ARBA" id="ARBA00022741"/>
    </source>
</evidence>
<dbReference type="GO" id="GO:0004714">
    <property type="term" value="F:transmembrane receptor protein tyrosine kinase activity"/>
    <property type="evidence" value="ECO:0007669"/>
    <property type="project" value="UniProtKB-EC"/>
</dbReference>
<feature type="transmembrane region" description="Helical" evidence="20">
    <location>
        <begin position="1373"/>
        <end position="1395"/>
    </location>
</feature>
<dbReference type="InterPro" id="IPR001245">
    <property type="entry name" value="Ser-Thr/Tyr_kinase_cat_dom"/>
</dbReference>
<dbReference type="PANTHER" id="PTHR24416:SF604">
    <property type="entry name" value="RECEPTOR PROTEIN-TYROSINE KINASE"/>
    <property type="match status" value="1"/>
</dbReference>
<dbReference type="Pfam" id="PF26030">
    <property type="entry name" value="RUNDC1"/>
    <property type="match status" value="1"/>
</dbReference>
<feature type="compositionally biased region" description="Basic residues" evidence="19">
    <location>
        <begin position="52"/>
        <end position="63"/>
    </location>
</feature>
<dbReference type="PROSITE" id="PS50060">
    <property type="entry name" value="MAM_2"/>
    <property type="match status" value="1"/>
</dbReference>
<evidence type="ECO:0000256" key="2">
    <source>
        <dbReference type="ARBA" id="ARBA00011902"/>
    </source>
</evidence>
<dbReference type="PROSITE" id="PS50011">
    <property type="entry name" value="PROTEIN_KINASE_DOM"/>
    <property type="match status" value="1"/>
</dbReference>
<dbReference type="FunFam" id="1.10.510.10:FF:000113">
    <property type="entry name" value="Tyrosine-protein kinase receptor"/>
    <property type="match status" value="1"/>
</dbReference>
<evidence type="ECO:0000256" key="10">
    <source>
        <dbReference type="ARBA" id="ARBA00022989"/>
    </source>
</evidence>
<dbReference type="SUPFAM" id="SSF56112">
    <property type="entry name" value="Protein kinase-like (PK-like)"/>
    <property type="match status" value="1"/>
</dbReference>
<evidence type="ECO:0000256" key="20">
    <source>
        <dbReference type="SAM" id="Phobius"/>
    </source>
</evidence>
<keyword evidence="8" id="KW-0418">Kinase</keyword>
<keyword evidence="12" id="KW-0829">Tyrosine-protein kinase</keyword>
<feature type="compositionally biased region" description="Basic and acidic residues" evidence="19">
    <location>
        <begin position="64"/>
        <end position="76"/>
    </location>
</feature>
<comment type="catalytic activity">
    <reaction evidence="16">
        <text>L-tyrosyl-[protein] + ATP = O-phospho-L-tyrosyl-[protein] + ADP + H(+)</text>
        <dbReference type="Rhea" id="RHEA:10596"/>
        <dbReference type="Rhea" id="RHEA-COMP:10136"/>
        <dbReference type="Rhea" id="RHEA-COMP:20101"/>
        <dbReference type="ChEBI" id="CHEBI:15378"/>
        <dbReference type="ChEBI" id="CHEBI:30616"/>
        <dbReference type="ChEBI" id="CHEBI:46858"/>
        <dbReference type="ChEBI" id="CHEBI:61978"/>
        <dbReference type="ChEBI" id="CHEBI:456216"/>
        <dbReference type="EC" id="2.7.10.1"/>
    </reaction>
</comment>
<dbReference type="PRINTS" id="PR00109">
    <property type="entry name" value="TYRKINASE"/>
</dbReference>
<evidence type="ECO:0000256" key="14">
    <source>
        <dbReference type="ARBA" id="ARBA00023170"/>
    </source>
</evidence>
<evidence type="ECO:0000256" key="8">
    <source>
        <dbReference type="ARBA" id="ARBA00022777"/>
    </source>
</evidence>
<evidence type="ECO:0000256" key="9">
    <source>
        <dbReference type="ARBA" id="ARBA00022840"/>
    </source>
</evidence>
<feature type="transmembrane region" description="Helical" evidence="20">
    <location>
        <begin position="883"/>
        <end position="905"/>
    </location>
</feature>
<dbReference type="GO" id="GO:0045664">
    <property type="term" value="P:regulation of neuron differentiation"/>
    <property type="evidence" value="ECO:0007669"/>
    <property type="project" value="TreeGrafter"/>
</dbReference>
<dbReference type="InterPro" id="IPR050122">
    <property type="entry name" value="RTK"/>
</dbReference>
<protein>
    <recommendedName>
        <fullName evidence="2">receptor protein-tyrosine kinase</fullName>
        <ecNumber evidence="2">2.7.10.1</ecNumber>
    </recommendedName>
</protein>
<organism evidence="23 24">
    <name type="scientific">Meloidogyne floridensis</name>
    <dbReference type="NCBI Taxonomy" id="298350"/>
    <lineage>
        <taxon>Eukaryota</taxon>
        <taxon>Metazoa</taxon>
        <taxon>Ecdysozoa</taxon>
        <taxon>Nematoda</taxon>
        <taxon>Chromadorea</taxon>
        <taxon>Rhabditida</taxon>
        <taxon>Tylenchina</taxon>
        <taxon>Tylenchomorpha</taxon>
        <taxon>Tylenchoidea</taxon>
        <taxon>Meloidogynidae</taxon>
        <taxon>Meloidogyninae</taxon>
        <taxon>Meloidogyne</taxon>
    </lineage>
</organism>
<evidence type="ECO:0000256" key="18">
    <source>
        <dbReference type="SAM" id="Coils"/>
    </source>
</evidence>
<reference evidence="24" key="1">
    <citation type="submission" date="2022-11" db="UniProtKB">
        <authorList>
            <consortium name="WormBaseParasite"/>
        </authorList>
    </citation>
    <scope>IDENTIFICATION</scope>
</reference>
<keyword evidence="9" id="KW-0067">ATP-binding</keyword>
<keyword evidence="15" id="KW-0325">Glycoprotein</keyword>
<keyword evidence="5 20" id="KW-0812">Transmembrane</keyword>
<keyword evidence="13" id="KW-1015">Disulfide bond</keyword>
<accession>A0A915NU94</accession>
<feature type="region of interest" description="Disordered" evidence="19">
    <location>
        <begin position="650"/>
        <end position="670"/>
    </location>
</feature>
<dbReference type="Gene3D" id="2.60.120.200">
    <property type="match status" value="2"/>
</dbReference>
<dbReference type="InterPro" id="IPR011009">
    <property type="entry name" value="Kinase-like_dom_sf"/>
</dbReference>
<dbReference type="InterPro" id="IPR020635">
    <property type="entry name" value="Tyr_kinase_cat_dom"/>
</dbReference>
<dbReference type="PROSITE" id="PS00239">
    <property type="entry name" value="RECEPTOR_TYR_KIN_II"/>
    <property type="match status" value="1"/>
</dbReference>
<dbReference type="GO" id="GO:0043235">
    <property type="term" value="C:receptor complex"/>
    <property type="evidence" value="ECO:0007669"/>
    <property type="project" value="TreeGrafter"/>
</dbReference>
<evidence type="ECO:0000256" key="13">
    <source>
        <dbReference type="ARBA" id="ARBA00023157"/>
    </source>
</evidence>
<evidence type="ECO:0000256" key="5">
    <source>
        <dbReference type="ARBA" id="ARBA00022692"/>
    </source>
</evidence>
<evidence type="ECO:0000256" key="17">
    <source>
        <dbReference type="PROSITE-ProRule" id="PRU00124"/>
    </source>
</evidence>
<feature type="compositionally biased region" description="Polar residues" evidence="19">
    <location>
        <begin position="650"/>
        <end position="663"/>
    </location>
</feature>
<evidence type="ECO:0000313" key="24">
    <source>
        <dbReference type="WBParaSite" id="scf7180000421703.g7626"/>
    </source>
</evidence>
<evidence type="ECO:0000259" key="22">
    <source>
        <dbReference type="PROSITE" id="PS50060"/>
    </source>
</evidence>
<evidence type="ECO:0000256" key="15">
    <source>
        <dbReference type="ARBA" id="ARBA00023180"/>
    </source>
</evidence>
<dbReference type="InterPro" id="IPR000998">
    <property type="entry name" value="MAM_dom"/>
</dbReference>
<keyword evidence="4" id="KW-0808">Transferase</keyword>
<dbReference type="EC" id="2.7.10.1" evidence="2"/>
<feature type="coiled-coil region" evidence="18">
    <location>
        <begin position="119"/>
        <end position="248"/>
    </location>
</feature>
<keyword evidence="6" id="KW-0732">Signal</keyword>
<dbReference type="SMART" id="SM00219">
    <property type="entry name" value="TyrKc"/>
    <property type="match status" value="1"/>
</dbReference>
<dbReference type="InterPro" id="IPR058732">
    <property type="entry name" value="RUNDC1_M"/>
</dbReference>
<dbReference type="GO" id="GO:0005886">
    <property type="term" value="C:plasma membrane"/>
    <property type="evidence" value="ECO:0007669"/>
    <property type="project" value="UniProtKB-SubCell"/>
</dbReference>
<feature type="coiled-coil region" evidence="18">
    <location>
        <begin position="321"/>
        <end position="407"/>
    </location>
</feature>
<sequence>MDIITIGGLVAVVAIVIGSCFTIYKLLTRETTFEEVYGNDMAKPLVAEKGKAKGKRNHSKRQSPKKETDNKEVHVSEDDEASGDFVVVKQMEEATKGFVFIFRFSYICYLELNLVSSSTSEVNDELENLRIENAELKKEKSEQAEKLLVLNFCPFKLTIKMDDENKKLRSKNDQFSSQLEKQLKDLEHLRAENDQLKREKNEQDERHVIFEQTVKNKLIETHQLGDENKKLRLKCEQFCEQLEKKKTEIAKFCEDRDVAMKENERGHFKKVEQEWLNANGQLANELTNANEFVRDLEYKKSQVEQKLVDEQKIRSDAYAQIEKLKVEMSHASELYNNLQAKFEAVQAENEKLVSVNTELKKEATHFQSQNKAMSQSSAELDQFKVTIAELNTKLDQQRSRNQELRDANYKLMDTVKLLQSSKSLVNGTPPIANGGISGSHVGQDSAVVEKLALENKQFKSTLDSLNKQLEEVSKIALEVEIDRDAKVAQIEKMLNEAKSLQLYILLLSQAHFCIFVSSMSKVLALPYTFGKTCTFEKGFEEDCAMWNFVNSKQSYLQMHNNTYVENSNTSTTLSIYNFRIMGGHDINSNHYAYYRFSNDMTESHVAMIVSPFFAHTDTQCELRFRFNVKADSRSGAGLLVTTEQLSLRRSFSNSKESTSNGNQAMDEEDEADWIRPILRERFEPDTSTDASSIWSHGRVLLGQFDFPTRIRIECHPSTIAMSDGGVLNVECKIDDLHLINCAEKEWRSTDDTSACPKGRDSCRPFGADQQKRICLDDDQICDMHDDCADGEDESDELYKCFQVPEGARCDFEDMRWLPAGCAQWRFFSSLSGGKYKSRNDSFGLLTSGTTPHLVSLENGQTQRPGIPPRFYYNEGRLYKPGHFLFFSRLIAYICLLYLLIFAYSYGHIHDGQHDILYSFALSPPLPIQRNPVDSTRQCMLRFFYCLTGFSPFQIFLQLRDKPKEVAKPIWAPPHDEHVREPCEWHRVSVHIKTESLLINGDYSLKLGFAKLAGSMGSIAIDDLSLSPDCFGVRYSLLPEVLSIIDEDRHDNVSEWIVPYTGEYRYVTLEMAGAPGGNFVGIAGDNHETRADSLAVNLRLNAGQQVKLFLGQEGRCICDKNIGENLMGDQKDLSEQLCSLSADYLNNISSGPLSFPGCSGGGASILFIGSNPVLVAAGGGGAFPLNSVKIDKIGQLPTILSVTNGLSISEHIGDELRFQQRSRFDKLILLEQRHCPPGSRWNLPGGKGGGGASCNAGGGGGGGYQGGSGGLVGPGLPGTSAIIRTNDLIGDHLILPKSNLNRAFASIIACPQRDCPAGSNCTFGTITTLSEQRNGSISQPKCICPDGSVVEPNSANSPILYNIFGQLSFTVQRFIAACLLVISLFLSLICCFKIIYRARGCGKKLSPSPSADVHELIAIVSGKDNRPVASNNDNCLYSDTNFGISGNPIYESLSLTPLKQIPRHSLKLDKIIGHGAFGEVFEGWLLMGEGDSSFIDDNSSKDIRYNEEITAIKVAIKSLPLESARDFGDDFETEARLLSQFKHQNIVTFFGVSFEQQPKLSFNRHLSSLIVLEFLEGGDLKNFLRENRPRQQDYVSNSEVLDSTMLRTGDLLGFSLDIARGCQHLEETRFVHRDIAARNCLLTSKVGNRIVKIADFGMARDIYRNDYYRKGGKAFLPVRWMPPEAFLDGLFTSKTDVWAYGVLLWEIFSLGYIPYPGRDNLEVMRLVVAGDRLDPPVGIQDEIYELMLRCWNTESEQRPKFADLVCKFENLLKKNDLVAEPIPPMRNRLINERSVSGTPSMSSRAYDTQPTSTISRATASTGVYSSNSGAGACSSTSTYETMPIIGDGVCRAVYPPYQSCQSEEKFVRLYDQQRTEENCSDETGSQDESAGTVKLRNCLIKPSFLDSAKKSNAHGEKVDRRCFRWSRRPSLPDTTLPNEQREHSLPPYPSMRTTTRHCDDQDSGIESARSFGGYAIQIGEIEKKYLYYKNKNLVHLYNGHCGDEQRSASAEHHYSGSISARIRELEAEQQQLSESLLSLSTKFAQVQFRIQQIASAPAEQREGMLNQLKQFASTSCTNNRNLRLQQNSENSNSSLNIVDLEENVNVMTNGNAANMTHLVEELRLQLGEYELENFAWRNGHLREGDLPLSELRARQTLILERLREKMHLRVKLAGPDADADENEFRKKLDAELDEAERGLLEKDQLVKQLSTQVSQFSYNAGTAAGTNSVLNIEAPQPAKTSNNHGTNTKSIINLARYLWYVNCINKINKSPKSQGHFEKNELKRSALFNHYGDQRAELELAVDKVIHVIRKHQILSVDREERAELSVDELNKVTMECDQEAIVSSVRKKLCPALRALLEHGLQPSVVPANQGNKLLPSRINIFSNNKQHVKSSQLVKIEARRLEHIWDVIILFLEASRAIELRDGVIGNLSDTFKLETMEASMLPHPTSKQILLSTIEYIINSHGRLKRSQDAQWKAFNSSDQILCYQDVITNGPIQQERESRILGRCLKDFSNSILICLLTWLLDRLRVSRKPLDRILMLYLRTNV</sequence>
<feature type="transmembrane region" description="Helical" evidence="20">
    <location>
        <begin position="6"/>
        <end position="27"/>
    </location>
</feature>
<evidence type="ECO:0000256" key="12">
    <source>
        <dbReference type="ARBA" id="ARBA00023137"/>
    </source>
</evidence>
<feature type="domain" description="Protein kinase" evidence="21">
    <location>
        <begin position="1465"/>
        <end position="1771"/>
    </location>
</feature>
<keyword evidence="3" id="KW-1003">Cell membrane</keyword>
<evidence type="ECO:0000313" key="23">
    <source>
        <dbReference type="Proteomes" id="UP000887560"/>
    </source>
</evidence>
<evidence type="ECO:0000256" key="16">
    <source>
        <dbReference type="ARBA" id="ARBA00051243"/>
    </source>
</evidence>
<evidence type="ECO:0000256" key="4">
    <source>
        <dbReference type="ARBA" id="ARBA00022679"/>
    </source>
</evidence>
<dbReference type="GO" id="GO:0007169">
    <property type="term" value="P:cell surface receptor protein tyrosine kinase signaling pathway"/>
    <property type="evidence" value="ECO:0007669"/>
    <property type="project" value="InterPro"/>
</dbReference>
<dbReference type="InterPro" id="IPR055163">
    <property type="entry name" value="ALK/LTK-like_GRD"/>
</dbReference>
<dbReference type="CDD" id="cd00112">
    <property type="entry name" value="LDLa"/>
    <property type="match status" value="1"/>
</dbReference>
<keyword evidence="14" id="KW-0675">Receptor</keyword>
<dbReference type="Gene3D" id="1.20.58.900">
    <property type="match status" value="1"/>
</dbReference>
<dbReference type="PROSITE" id="PS50068">
    <property type="entry name" value="LDLRA_2"/>
    <property type="match status" value="1"/>
</dbReference>
<name>A0A915NU94_9BILA</name>
<keyword evidence="11 20" id="KW-0472">Membrane</keyword>
<dbReference type="GO" id="GO:0005524">
    <property type="term" value="F:ATP binding"/>
    <property type="evidence" value="ECO:0007669"/>
    <property type="project" value="UniProtKB-KW"/>
</dbReference>
<dbReference type="PROSITE" id="PS00109">
    <property type="entry name" value="PROTEIN_KINASE_TYR"/>
    <property type="match status" value="1"/>
</dbReference>
<dbReference type="Pfam" id="PF12810">
    <property type="entry name" value="ALK_LTK_GRD"/>
    <property type="match status" value="1"/>
</dbReference>
<feature type="coiled-coil region" evidence="18">
    <location>
        <begin position="448"/>
        <end position="482"/>
    </location>
</feature>
<dbReference type="Proteomes" id="UP000887560">
    <property type="component" value="Unplaced"/>
</dbReference>
<keyword evidence="18" id="KW-0175">Coiled coil</keyword>
<evidence type="ECO:0000256" key="3">
    <source>
        <dbReference type="ARBA" id="ARBA00022475"/>
    </source>
</evidence>
<feature type="domain" description="MAM" evidence="22">
    <location>
        <begin position="807"/>
        <end position="1031"/>
    </location>
</feature>
<feature type="region of interest" description="Disordered" evidence="19">
    <location>
        <begin position="1928"/>
        <end position="1960"/>
    </location>
</feature>
<keyword evidence="10 20" id="KW-1133">Transmembrane helix</keyword>
<evidence type="ECO:0000256" key="11">
    <source>
        <dbReference type="ARBA" id="ARBA00023136"/>
    </source>
</evidence>
<comment type="caution">
    <text evidence="17">Lacks conserved residue(s) required for the propagation of feature annotation.</text>
</comment>
<dbReference type="InterPro" id="IPR002172">
    <property type="entry name" value="LDrepeatLR_classA_rpt"/>
</dbReference>
<feature type="region of interest" description="Disordered" evidence="19">
    <location>
        <begin position="48"/>
        <end position="77"/>
    </location>
</feature>
<evidence type="ECO:0000256" key="19">
    <source>
        <dbReference type="SAM" id="MobiDB-lite"/>
    </source>
</evidence>
<evidence type="ECO:0000256" key="6">
    <source>
        <dbReference type="ARBA" id="ARBA00022729"/>
    </source>
</evidence>
<dbReference type="Pfam" id="PF07714">
    <property type="entry name" value="PK_Tyr_Ser-Thr"/>
    <property type="match status" value="1"/>
</dbReference>
<dbReference type="Gene3D" id="3.30.200.20">
    <property type="entry name" value="Phosphorylase Kinase, domain 1"/>
    <property type="match status" value="1"/>
</dbReference>
<dbReference type="InterPro" id="IPR002011">
    <property type="entry name" value="Tyr_kinase_rcpt_2_CS"/>
</dbReference>
<dbReference type="InterPro" id="IPR037213">
    <property type="entry name" value="Run_dom_sf"/>
</dbReference>
<keyword evidence="7" id="KW-0547">Nucleotide-binding</keyword>